<organism evidence="1 2">
    <name type="scientific">Brevundimonas phage vB_BpoS-Kabachok</name>
    <dbReference type="NCBI Taxonomy" id="2948600"/>
    <lineage>
        <taxon>Viruses</taxon>
        <taxon>Duplodnaviria</taxon>
        <taxon>Heunggongvirae</taxon>
        <taxon>Uroviricota</taxon>
        <taxon>Caudoviricetes</taxon>
        <taxon>Jeanschmidtviridae</taxon>
        <taxon>Marchewkavirus</taxon>
        <taxon>Marchewkavirus kabachok</taxon>
    </lineage>
</organism>
<evidence type="ECO:0000313" key="2">
    <source>
        <dbReference type="Proteomes" id="UP001056685"/>
    </source>
</evidence>
<evidence type="ECO:0000313" key="1">
    <source>
        <dbReference type="EMBL" id="USN14388.1"/>
    </source>
</evidence>
<gene>
    <name evidence="1" type="ORF">KABACHOK_05750</name>
</gene>
<accession>A0A9E7MPR8</accession>
<name>A0A9E7MPR8_9CAUD</name>
<reference evidence="1" key="1">
    <citation type="submission" date="2022-05" db="EMBL/GenBank/DDBJ databases">
        <authorList>
            <person name="Friedrich I."/>
            <person name="Poehlein A."/>
            <person name="Schneider D."/>
            <person name="Hertel R."/>
            <person name="Daniel R."/>
        </authorList>
    </citation>
    <scope>NUCLEOTIDE SEQUENCE</scope>
</reference>
<dbReference type="Proteomes" id="UP001056685">
    <property type="component" value="Segment"/>
</dbReference>
<proteinExistence type="predicted"/>
<sequence>MTLPAHLFVSHGDLFDTRDPDWSKRPPLRCGYRQPLLVSDTRPIKALQQVKAALRAGPFTDLGGYPLYFVTRDGAALSFDAVQQQFAQVCYDHLNDCSTGWRIDGAQINYENADLFCDHTGQRIPSAYAEVEEEAEA</sequence>
<protein>
    <submittedName>
        <fullName evidence="1">Uncharacterized protein</fullName>
    </submittedName>
</protein>
<dbReference type="EMBL" id="ON529852">
    <property type="protein sequence ID" value="USN14388.1"/>
    <property type="molecule type" value="Genomic_DNA"/>
</dbReference>
<keyword evidence="2" id="KW-1185">Reference proteome</keyword>